<evidence type="ECO:0000313" key="1">
    <source>
        <dbReference type="EMBL" id="EGC37273.1"/>
    </source>
</evidence>
<dbReference type="RefSeq" id="XP_003286161.1">
    <property type="nucleotide sequence ID" value="XM_003286113.1"/>
</dbReference>
<dbReference type="InParanoid" id="F0ZFG7"/>
<dbReference type="Proteomes" id="UP000001064">
    <property type="component" value="Unassembled WGS sequence"/>
</dbReference>
<name>F0ZFG7_DICPU</name>
<dbReference type="GeneID" id="10500109"/>
<dbReference type="KEGG" id="dpp:DICPUDRAFT_150111"/>
<organism evidence="1 2">
    <name type="scientific">Dictyostelium purpureum</name>
    <name type="common">Slime mold</name>
    <dbReference type="NCBI Taxonomy" id="5786"/>
    <lineage>
        <taxon>Eukaryota</taxon>
        <taxon>Amoebozoa</taxon>
        <taxon>Evosea</taxon>
        <taxon>Eumycetozoa</taxon>
        <taxon>Dictyostelia</taxon>
        <taxon>Dictyosteliales</taxon>
        <taxon>Dictyosteliaceae</taxon>
        <taxon>Dictyostelium</taxon>
    </lineage>
</organism>
<dbReference type="VEuPathDB" id="AmoebaDB:DICPUDRAFT_150111"/>
<accession>F0ZFG7</accession>
<keyword evidence="2" id="KW-1185">Reference proteome</keyword>
<proteinExistence type="predicted"/>
<sequence>MSEHLAQLPLNDRVARLHDLSIKNYRLRITDALRKIIIDTLTEVDPAVNIPSEADINEVFVVSTKVFGDYMKANNIPEQLYSSTD</sequence>
<protein>
    <submittedName>
        <fullName evidence="1">Uncharacterized protein</fullName>
    </submittedName>
</protein>
<evidence type="ECO:0000313" key="2">
    <source>
        <dbReference type="Proteomes" id="UP000001064"/>
    </source>
</evidence>
<gene>
    <name evidence="1" type="ORF">DICPUDRAFT_150111</name>
</gene>
<reference evidence="2" key="1">
    <citation type="journal article" date="2011" name="Genome Biol.">
        <title>Comparative genomics of the social amoebae Dictyostelium discoideum and Dictyostelium purpureum.</title>
        <authorList>
            <consortium name="US DOE Joint Genome Institute (JGI-PGF)"/>
            <person name="Sucgang R."/>
            <person name="Kuo A."/>
            <person name="Tian X."/>
            <person name="Salerno W."/>
            <person name="Parikh A."/>
            <person name="Feasley C.L."/>
            <person name="Dalin E."/>
            <person name="Tu H."/>
            <person name="Huang E."/>
            <person name="Barry K."/>
            <person name="Lindquist E."/>
            <person name="Shapiro H."/>
            <person name="Bruce D."/>
            <person name="Schmutz J."/>
            <person name="Salamov A."/>
            <person name="Fey P."/>
            <person name="Gaudet P."/>
            <person name="Anjard C."/>
            <person name="Babu M.M."/>
            <person name="Basu S."/>
            <person name="Bushmanova Y."/>
            <person name="van der Wel H."/>
            <person name="Katoh-Kurasawa M."/>
            <person name="Dinh C."/>
            <person name="Coutinho P.M."/>
            <person name="Saito T."/>
            <person name="Elias M."/>
            <person name="Schaap P."/>
            <person name="Kay R.R."/>
            <person name="Henrissat B."/>
            <person name="Eichinger L."/>
            <person name="Rivero F."/>
            <person name="Putnam N.H."/>
            <person name="West C.M."/>
            <person name="Loomis W.F."/>
            <person name="Chisholm R.L."/>
            <person name="Shaulsky G."/>
            <person name="Strassmann J.E."/>
            <person name="Queller D.C."/>
            <person name="Kuspa A."/>
            <person name="Grigoriev I.V."/>
        </authorList>
    </citation>
    <scope>NUCLEOTIDE SEQUENCE [LARGE SCALE GENOMIC DNA]</scope>
    <source>
        <strain evidence="2">QSDP1</strain>
    </source>
</reference>
<dbReference type="AlphaFoldDB" id="F0ZFG7"/>
<dbReference type="EMBL" id="GL871003">
    <property type="protein sequence ID" value="EGC37273.1"/>
    <property type="molecule type" value="Genomic_DNA"/>
</dbReference>